<keyword evidence="2" id="KW-1185">Reference proteome</keyword>
<evidence type="ECO:0000313" key="1">
    <source>
        <dbReference type="EMBL" id="GBN44117.1"/>
    </source>
</evidence>
<accession>A0A4Y2P1C3</accession>
<sequence>MFNKLFEPDKERSLINPATFMGTANDPGGASSIKRGFSFFLGNANICGRKFPAALTHVSAVTSTSRSADVKVPTCFLPRRPRTFEDLFATDKMAVSSAL</sequence>
<organism evidence="1 2">
    <name type="scientific">Araneus ventricosus</name>
    <name type="common">Orbweaver spider</name>
    <name type="synonym">Epeira ventricosa</name>
    <dbReference type="NCBI Taxonomy" id="182803"/>
    <lineage>
        <taxon>Eukaryota</taxon>
        <taxon>Metazoa</taxon>
        <taxon>Ecdysozoa</taxon>
        <taxon>Arthropoda</taxon>
        <taxon>Chelicerata</taxon>
        <taxon>Arachnida</taxon>
        <taxon>Araneae</taxon>
        <taxon>Araneomorphae</taxon>
        <taxon>Entelegynae</taxon>
        <taxon>Araneoidea</taxon>
        <taxon>Araneidae</taxon>
        <taxon>Araneus</taxon>
    </lineage>
</organism>
<dbReference type="AlphaFoldDB" id="A0A4Y2P1C3"/>
<evidence type="ECO:0000313" key="2">
    <source>
        <dbReference type="Proteomes" id="UP000499080"/>
    </source>
</evidence>
<comment type="caution">
    <text evidence="1">The sequence shown here is derived from an EMBL/GenBank/DDBJ whole genome shotgun (WGS) entry which is preliminary data.</text>
</comment>
<dbReference type="EMBL" id="BGPR01010075">
    <property type="protein sequence ID" value="GBN44117.1"/>
    <property type="molecule type" value="Genomic_DNA"/>
</dbReference>
<proteinExistence type="predicted"/>
<gene>
    <name evidence="1" type="ORF">AVEN_200744_1</name>
</gene>
<dbReference type="Proteomes" id="UP000499080">
    <property type="component" value="Unassembled WGS sequence"/>
</dbReference>
<name>A0A4Y2P1C3_ARAVE</name>
<protein>
    <submittedName>
        <fullName evidence="1">Uncharacterized protein</fullName>
    </submittedName>
</protein>
<reference evidence="1 2" key="1">
    <citation type="journal article" date="2019" name="Sci. Rep.">
        <title>Orb-weaving spider Araneus ventricosus genome elucidates the spidroin gene catalogue.</title>
        <authorList>
            <person name="Kono N."/>
            <person name="Nakamura H."/>
            <person name="Ohtoshi R."/>
            <person name="Moran D.A.P."/>
            <person name="Shinohara A."/>
            <person name="Yoshida Y."/>
            <person name="Fujiwara M."/>
            <person name="Mori M."/>
            <person name="Tomita M."/>
            <person name="Arakawa K."/>
        </authorList>
    </citation>
    <scope>NUCLEOTIDE SEQUENCE [LARGE SCALE GENOMIC DNA]</scope>
</reference>